<proteinExistence type="predicted"/>
<dbReference type="InterPro" id="IPR050712">
    <property type="entry name" value="NAD(P)H-dep_reductase"/>
</dbReference>
<dbReference type="EMBL" id="MHLA01000015">
    <property type="protein sequence ID" value="OGY99500.1"/>
    <property type="molecule type" value="Genomic_DNA"/>
</dbReference>
<feature type="domain" description="NADPH-dependent FMN reductase-like" evidence="1">
    <location>
        <begin position="9"/>
        <end position="155"/>
    </location>
</feature>
<dbReference type="PANTHER" id="PTHR30543">
    <property type="entry name" value="CHROMATE REDUCTASE"/>
    <property type="match status" value="1"/>
</dbReference>
<organism evidence="2 3">
    <name type="scientific">Candidatus Liptonbacteria bacterium RIFCSPLOWO2_01_FULL_52_25</name>
    <dbReference type="NCBI Taxonomy" id="1798650"/>
    <lineage>
        <taxon>Bacteria</taxon>
        <taxon>Candidatus Liptoniibacteriota</taxon>
    </lineage>
</organism>
<evidence type="ECO:0000313" key="2">
    <source>
        <dbReference type="EMBL" id="OGY99500.1"/>
    </source>
</evidence>
<comment type="caution">
    <text evidence="2">The sequence shown here is derived from an EMBL/GenBank/DDBJ whole genome shotgun (WGS) entry which is preliminary data.</text>
</comment>
<dbReference type="PANTHER" id="PTHR30543:SF21">
    <property type="entry name" value="NAD(P)H-DEPENDENT FMN REDUCTASE LOT6"/>
    <property type="match status" value="1"/>
</dbReference>
<dbReference type="SUPFAM" id="SSF52218">
    <property type="entry name" value="Flavoproteins"/>
    <property type="match status" value="1"/>
</dbReference>
<dbReference type="InterPro" id="IPR005025">
    <property type="entry name" value="FMN_Rdtase-like_dom"/>
</dbReference>
<dbReference type="AlphaFoldDB" id="A0A1G2CFS5"/>
<dbReference type="GO" id="GO:0010181">
    <property type="term" value="F:FMN binding"/>
    <property type="evidence" value="ECO:0007669"/>
    <property type="project" value="TreeGrafter"/>
</dbReference>
<name>A0A1G2CFS5_9BACT</name>
<dbReference type="GO" id="GO:0005829">
    <property type="term" value="C:cytosol"/>
    <property type="evidence" value="ECO:0007669"/>
    <property type="project" value="TreeGrafter"/>
</dbReference>
<dbReference type="Proteomes" id="UP000178880">
    <property type="component" value="Unassembled WGS sequence"/>
</dbReference>
<protein>
    <recommendedName>
        <fullName evidence="1">NADPH-dependent FMN reductase-like domain-containing protein</fullName>
    </recommendedName>
</protein>
<dbReference type="Pfam" id="PF03358">
    <property type="entry name" value="FMN_red"/>
    <property type="match status" value="1"/>
</dbReference>
<dbReference type="STRING" id="1798650.A2945_01430"/>
<accession>A0A1G2CFS5</accession>
<dbReference type="GO" id="GO:0016491">
    <property type="term" value="F:oxidoreductase activity"/>
    <property type="evidence" value="ECO:0007669"/>
    <property type="project" value="InterPro"/>
</dbReference>
<gene>
    <name evidence="2" type="ORF">A2945_01430</name>
</gene>
<evidence type="ECO:0000259" key="1">
    <source>
        <dbReference type="Pfam" id="PF03358"/>
    </source>
</evidence>
<evidence type="ECO:0000313" key="3">
    <source>
        <dbReference type="Proteomes" id="UP000178880"/>
    </source>
</evidence>
<dbReference type="InterPro" id="IPR029039">
    <property type="entry name" value="Flavoprotein-like_sf"/>
</dbReference>
<dbReference type="Gene3D" id="3.40.50.360">
    <property type="match status" value="1"/>
</dbReference>
<sequence length="199" mass="22265">MTNNTPLHIKVIAGSTREGRFSDKAAAWTAEEIKKQEGVAVEALDLRDYDMPFFNEPTSPSFKQEPYKNEAVARFTKKIAEGDAFVIVTPEYNHGTSGVLKNALDWVYPEWNNKPVAFVSYGSVGGARAVEQLRLNTIELQMTPIRQAIHIPQHWTLLDEKGNLKEGALESFTKSAEAMMVQLIWWAGALKVARESNAK</sequence>
<reference evidence="2 3" key="1">
    <citation type="journal article" date="2016" name="Nat. Commun.">
        <title>Thousands of microbial genomes shed light on interconnected biogeochemical processes in an aquifer system.</title>
        <authorList>
            <person name="Anantharaman K."/>
            <person name="Brown C.T."/>
            <person name="Hug L.A."/>
            <person name="Sharon I."/>
            <person name="Castelle C.J."/>
            <person name="Probst A.J."/>
            <person name="Thomas B.C."/>
            <person name="Singh A."/>
            <person name="Wilkins M.J."/>
            <person name="Karaoz U."/>
            <person name="Brodie E.L."/>
            <person name="Williams K.H."/>
            <person name="Hubbard S.S."/>
            <person name="Banfield J.F."/>
        </authorList>
    </citation>
    <scope>NUCLEOTIDE SEQUENCE [LARGE SCALE GENOMIC DNA]</scope>
</reference>